<evidence type="ECO:0000313" key="1">
    <source>
        <dbReference type="EMBL" id="EER38810.1"/>
    </source>
</evidence>
<evidence type="ECO:0000313" key="2">
    <source>
        <dbReference type="Proteomes" id="UP000002624"/>
    </source>
</evidence>
<reference evidence="2" key="1">
    <citation type="submission" date="2009-05" db="EMBL/GenBank/DDBJ databases">
        <title>The genome sequence of Ajellomyces capsulatus strain H143.</title>
        <authorList>
            <person name="Champion M."/>
            <person name="Cuomo C.A."/>
            <person name="Ma L.-J."/>
            <person name="Henn M.R."/>
            <person name="Sil A."/>
            <person name="Goldman B."/>
            <person name="Young S.K."/>
            <person name="Kodira C.D."/>
            <person name="Zeng Q."/>
            <person name="Koehrsen M."/>
            <person name="Alvarado L."/>
            <person name="Berlin A.M."/>
            <person name="Borenstein D."/>
            <person name="Chen Z."/>
            <person name="Engels R."/>
            <person name="Freedman E."/>
            <person name="Gellesch M."/>
            <person name="Goldberg J."/>
            <person name="Griggs A."/>
            <person name="Gujja S."/>
            <person name="Heiman D.I."/>
            <person name="Hepburn T.A."/>
            <person name="Howarth C."/>
            <person name="Jen D."/>
            <person name="Larson L."/>
            <person name="Lewis B."/>
            <person name="Mehta T."/>
            <person name="Park D."/>
            <person name="Pearson M."/>
            <person name="Roberts A."/>
            <person name="Saif S."/>
            <person name="Shea T.D."/>
            <person name="Shenoy N."/>
            <person name="Sisk P."/>
            <person name="Stolte C."/>
            <person name="Sykes S."/>
            <person name="Walk T."/>
            <person name="White J."/>
            <person name="Yandava C."/>
            <person name="Klein B."/>
            <person name="McEwen J.G."/>
            <person name="Puccia R."/>
            <person name="Goldman G.H."/>
            <person name="Felipe M.S."/>
            <person name="Nino-Vega G."/>
            <person name="San-Blas G."/>
            <person name="Taylor J.W."/>
            <person name="Mendoza L."/>
            <person name="Galagan J.E."/>
            <person name="Nusbaum C."/>
            <person name="Birren B.W."/>
        </authorList>
    </citation>
    <scope>NUCLEOTIDE SEQUENCE [LARGE SCALE GENOMIC DNA]</scope>
    <source>
        <strain evidence="2">H143</strain>
    </source>
</reference>
<dbReference type="VEuPathDB" id="FungiDB:HCDG_06754"/>
<name>C6HKM3_AJECH</name>
<dbReference type="EMBL" id="GG692430">
    <property type="protein sequence ID" value="EER38810.1"/>
    <property type="molecule type" value="Genomic_DNA"/>
</dbReference>
<proteinExistence type="predicted"/>
<sequence>MNAYASCARLARKTHISSAGPLDWLHRIKGKSRELGFSARCFQGIFRNKCGARSGSVTARCDEDQEKYRPMRPISICKAKKGWAGIPASNFGQGCKDFDQVWVG</sequence>
<gene>
    <name evidence="1" type="ORF">HCDG_06754</name>
</gene>
<protein>
    <submittedName>
        <fullName evidence="1">Uncharacterized protein</fullName>
    </submittedName>
</protein>
<accession>C6HKM3</accession>
<dbReference type="HOGENOM" id="CLU_2249325_0_0_1"/>
<dbReference type="Proteomes" id="UP000002624">
    <property type="component" value="Unassembled WGS sequence"/>
</dbReference>
<organism evidence="1 2">
    <name type="scientific">Ajellomyces capsulatus (strain H143)</name>
    <name type="common">Darling's disease fungus</name>
    <name type="synonym">Histoplasma capsulatum</name>
    <dbReference type="NCBI Taxonomy" id="544712"/>
    <lineage>
        <taxon>Eukaryota</taxon>
        <taxon>Fungi</taxon>
        <taxon>Dikarya</taxon>
        <taxon>Ascomycota</taxon>
        <taxon>Pezizomycotina</taxon>
        <taxon>Eurotiomycetes</taxon>
        <taxon>Eurotiomycetidae</taxon>
        <taxon>Onygenales</taxon>
        <taxon>Ajellomycetaceae</taxon>
        <taxon>Histoplasma</taxon>
    </lineage>
</organism>
<dbReference type="AlphaFoldDB" id="C6HKM3"/>